<evidence type="ECO:0000313" key="2">
    <source>
        <dbReference type="EMBL" id="AJE33479.1"/>
    </source>
</evidence>
<organism evidence="2 3">
    <name type="scientific">Corynebacterium humireducens NBRC 106098 = DSM 45392</name>
    <dbReference type="NCBI Taxonomy" id="1223515"/>
    <lineage>
        <taxon>Bacteria</taxon>
        <taxon>Bacillati</taxon>
        <taxon>Actinomycetota</taxon>
        <taxon>Actinomycetes</taxon>
        <taxon>Mycobacteriales</taxon>
        <taxon>Corynebacteriaceae</taxon>
        <taxon>Corynebacterium</taxon>
    </lineage>
</organism>
<evidence type="ECO:0000313" key="3">
    <source>
        <dbReference type="Proteomes" id="UP000031524"/>
    </source>
</evidence>
<reference evidence="2 3" key="1">
    <citation type="submission" date="2013-04" db="EMBL/GenBank/DDBJ databases">
        <title>Complete genome sequence of Corynebacterium humireducens DSM 45392(T), isolated from a wastewater-fed microbial fuel cell.</title>
        <authorList>
            <person name="Ruckert C."/>
            <person name="Albersmeier A."/>
            <person name="Kalinowski J."/>
        </authorList>
    </citation>
    <scope>NUCLEOTIDE SEQUENCE [LARGE SCALE GENOMIC DNA]</scope>
    <source>
        <strain evidence="3">MFC-5</strain>
    </source>
</reference>
<dbReference type="KEGG" id="chm:B842_08150"/>
<feature type="transmembrane region" description="Helical" evidence="1">
    <location>
        <begin position="134"/>
        <end position="154"/>
    </location>
</feature>
<sequence>MTGLLLRMHRTLWRRSMKDNPAATIMTALILMYALIGLVSLGVSIWMLPAGDRAWAVAGMIGLGTLAFVAVAVIIPSGESQLSPADFATLPVTDRDLFPALAWSTLLNTRGATAVLATVLATVVAVWLSSPLWLLAMPVALVVTLLLGEVFRMVSAGSGRVSSERMNILSGALVVAMILGFNMLMSFGLENIPLDRIGRILAWTPVGAPAGVVAALLDAAWLTAAAQLAIVVATLVLGVLWWRRVIARRLDAPLDGVTREEVGERREGVLLPGLPYSPGTMIYSRGVRYFRRDPRMVGTVVSFPLIALVLLGQGVFFDEFMLYMGMVFLALISGSLASNDFGYDGPATWVHVVAGVPTRTLLLARHLAQLTPMLALVLFVDVAAVILAEDTARALLVAVISLGLLMSAAGLALLLTTYNPFPTARPGTSPWADKSGFSGAAFTAAFAALLTGWIPAAPGAALVVFGWTVPGVLLALALPALFYLGSLRLATRRVESHLPEIYARVERWVN</sequence>
<feature type="transmembrane region" description="Helical" evidence="1">
    <location>
        <begin position="21"/>
        <end position="48"/>
    </location>
</feature>
<gene>
    <name evidence="2" type="ORF">B842_08150</name>
</gene>
<feature type="transmembrane region" description="Helical" evidence="1">
    <location>
        <begin position="296"/>
        <end position="314"/>
    </location>
</feature>
<keyword evidence="3" id="KW-1185">Reference proteome</keyword>
<feature type="transmembrane region" description="Helical" evidence="1">
    <location>
        <begin position="436"/>
        <end position="454"/>
    </location>
</feature>
<feature type="transmembrane region" description="Helical" evidence="1">
    <location>
        <begin position="54"/>
        <end position="75"/>
    </location>
</feature>
<keyword evidence="1" id="KW-0472">Membrane</keyword>
<proteinExistence type="predicted"/>
<feature type="transmembrane region" description="Helical" evidence="1">
    <location>
        <begin position="367"/>
        <end position="388"/>
    </location>
</feature>
<accession>A0A0B5DCH8</accession>
<protein>
    <submittedName>
        <fullName evidence="2">Uncharacterized protein</fullName>
    </submittedName>
</protein>
<dbReference type="Proteomes" id="UP000031524">
    <property type="component" value="Chromosome"/>
</dbReference>
<feature type="transmembrane region" description="Helical" evidence="1">
    <location>
        <begin position="460"/>
        <end position="484"/>
    </location>
</feature>
<dbReference type="OrthoDB" id="3261041at2"/>
<keyword evidence="1" id="KW-1133">Transmembrane helix</keyword>
<dbReference type="RefSeq" id="WP_040086095.1">
    <property type="nucleotide sequence ID" value="NZ_BCSU01000003.1"/>
</dbReference>
<dbReference type="EMBL" id="CP005286">
    <property type="protein sequence ID" value="AJE33479.1"/>
    <property type="molecule type" value="Genomic_DNA"/>
</dbReference>
<feature type="transmembrane region" description="Helical" evidence="1">
    <location>
        <begin position="166"/>
        <end position="189"/>
    </location>
</feature>
<dbReference type="AlphaFoldDB" id="A0A0B5DCH8"/>
<feature type="transmembrane region" description="Helical" evidence="1">
    <location>
        <begin position="111"/>
        <end position="128"/>
    </location>
</feature>
<feature type="transmembrane region" description="Helical" evidence="1">
    <location>
        <begin position="219"/>
        <end position="242"/>
    </location>
</feature>
<feature type="transmembrane region" description="Helical" evidence="1">
    <location>
        <begin position="394"/>
        <end position="415"/>
    </location>
</feature>
<dbReference type="HOGENOM" id="CLU_025319_1_0_11"/>
<keyword evidence="1" id="KW-0812">Transmembrane</keyword>
<evidence type="ECO:0000256" key="1">
    <source>
        <dbReference type="SAM" id="Phobius"/>
    </source>
</evidence>
<name>A0A0B5DCH8_9CORY</name>
<dbReference type="STRING" id="1223515.B842_08150"/>